<evidence type="ECO:0000256" key="3">
    <source>
        <dbReference type="ARBA" id="ARBA00022833"/>
    </source>
</evidence>
<keyword evidence="4" id="KW-0175">Coiled coil</keyword>
<dbReference type="Pfam" id="PF13695">
    <property type="entry name" value="Zn_ribbon_3CxxC"/>
    <property type="match status" value="1"/>
</dbReference>
<evidence type="ECO:0000313" key="6">
    <source>
        <dbReference type="EMBL" id="KAK6498902.1"/>
    </source>
</evidence>
<sequence>MRDNSYDTSFEDPEPDWFGLKTFNPASRNFSRRAPKDKEILDLERLKFGFGAYPKTAQQLDRKGKPRRGSLVDNALREEIEGMCSLELNGLKLINYSNAQRQLVREERLRQNNTVILAEFCKELKEMNTAGLNSLRLENYLKAERQLIKQEMKRREGIVDGAVDEDLGGVDISDLDGLELRDYPRVQGHSIRKKENPKRKNMAKIKSQINKVGPSFVKSEYKTTSQALPFVRPRYETGSWTKLNGGPSNGIDEIVILDLYGVEDLKVNTKAERRRIRREKKRQEREALEGSRDERRRIRKEEKRQKGEAFRKELRNMEREDFNNLGPLEGYSASEKRMIRAEKELREKQHFRQELESMEDNSLKDLKLEDYTDSQRAMIRKEISRRQKLAKRQEEINWKAINTFREELRGMTESHLERLLMKDLLAVNRQLIHNERARRGRPESKVAIDAFRRELWKMDRSYLDNLRLLGYSETQRGLIRDEILRRRLLEPQNAMDILIGMFGPLYSDPNPFEEHYTAHQPTTNFPNSPSHSEYTVCGKAKGEPEFWYLFEKHHEQVNIKVDGVTFRSNIQCGSLIASTNLEGYFICPNRLCRMEWESRRVATFIRGSRGPDTLEYNAMVFKQQCGVCDSLAIMELDTEVYIGAVTRQLKLWKQCF</sequence>
<evidence type="ECO:0000313" key="7">
    <source>
        <dbReference type="Proteomes" id="UP001370758"/>
    </source>
</evidence>
<accession>A0AAV9VZV6</accession>
<gene>
    <name evidence="6" type="ORF">TWF481_011472</name>
</gene>
<dbReference type="Proteomes" id="UP001370758">
    <property type="component" value="Unassembled WGS sequence"/>
</dbReference>
<evidence type="ECO:0000256" key="4">
    <source>
        <dbReference type="SAM" id="Coils"/>
    </source>
</evidence>
<keyword evidence="2" id="KW-0863">Zinc-finger</keyword>
<protein>
    <recommendedName>
        <fullName evidence="5">3CxxC-type domain-containing protein</fullName>
    </recommendedName>
</protein>
<feature type="domain" description="3CxxC-type" evidence="5">
    <location>
        <begin position="582"/>
        <end position="649"/>
    </location>
</feature>
<keyword evidence="3" id="KW-0862">Zinc</keyword>
<evidence type="ECO:0000256" key="1">
    <source>
        <dbReference type="ARBA" id="ARBA00022723"/>
    </source>
</evidence>
<evidence type="ECO:0000256" key="2">
    <source>
        <dbReference type="ARBA" id="ARBA00022771"/>
    </source>
</evidence>
<organism evidence="6 7">
    <name type="scientific">Arthrobotrys musiformis</name>
    <dbReference type="NCBI Taxonomy" id="47236"/>
    <lineage>
        <taxon>Eukaryota</taxon>
        <taxon>Fungi</taxon>
        <taxon>Dikarya</taxon>
        <taxon>Ascomycota</taxon>
        <taxon>Pezizomycotina</taxon>
        <taxon>Orbiliomycetes</taxon>
        <taxon>Orbiliales</taxon>
        <taxon>Orbiliaceae</taxon>
        <taxon>Arthrobotrys</taxon>
    </lineage>
</organism>
<reference evidence="6 7" key="1">
    <citation type="submission" date="2023-08" db="EMBL/GenBank/DDBJ databases">
        <authorList>
            <person name="Palmer J.M."/>
        </authorList>
    </citation>
    <scope>NUCLEOTIDE SEQUENCE [LARGE SCALE GENOMIC DNA]</scope>
    <source>
        <strain evidence="6 7">TWF481</strain>
    </source>
</reference>
<proteinExistence type="predicted"/>
<dbReference type="EMBL" id="JAVHJL010000008">
    <property type="protein sequence ID" value="KAK6498902.1"/>
    <property type="molecule type" value="Genomic_DNA"/>
</dbReference>
<comment type="caution">
    <text evidence="6">The sequence shown here is derived from an EMBL/GenBank/DDBJ whole genome shotgun (WGS) entry which is preliminary data.</text>
</comment>
<dbReference type="InterPro" id="IPR027377">
    <property type="entry name" value="ZAR1/RTP1-5-like_Znf-3CxxC"/>
</dbReference>
<dbReference type="AlphaFoldDB" id="A0AAV9VZV6"/>
<keyword evidence="1" id="KW-0479">Metal-binding</keyword>
<keyword evidence="7" id="KW-1185">Reference proteome</keyword>
<name>A0AAV9VZV6_9PEZI</name>
<evidence type="ECO:0000259" key="5">
    <source>
        <dbReference type="Pfam" id="PF13695"/>
    </source>
</evidence>
<feature type="coiled-coil region" evidence="4">
    <location>
        <begin position="262"/>
        <end position="361"/>
    </location>
</feature>
<dbReference type="GO" id="GO:0008270">
    <property type="term" value="F:zinc ion binding"/>
    <property type="evidence" value="ECO:0007669"/>
    <property type="project" value="UniProtKB-KW"/>
</dbReference>